<evidence type="ECO:0000313" key="2">
    <source>
        <dbReference type="EMBL" id="MDN3923337.1"/>
    </source>
</evidence>
<comment type="caution">
    <text evidence="2">The sequence shown here is derived from an EMBL/GenBank/DDBJ whole genome shotgun (WGS) entry which is preliminary data.</text>
</comment>
<gene>
    <name evidence="2" type="ORF">QWJ38_23930</name>
</gene>
<accession>A0ABT8E0I0</accession>
<name>A0ABT8E0I0_9BURK</name>
<evidence type="ECO:0000313" key="3">
    <source>
        <dbReference type="Proteomes" id="UP001228044"/>
    </source>
</evidence>
<organism evidence="2 3">
    <name type="scientific">Roseateles violae</name>
    <dbReference type="NCBI Taxonomy" id="3058042"/>
    <lineage>
        <taxon>Bacteria</taxon>
        <taxon>Pseudomonadati</taxon>
        <taxon>Pseudomonadota</taxon>
        <taxon>Betaproteobacteria</taxon>
        <taxon>Burkholderiales</taxon>
        <taxon>Sphaerotilaceae</taxon>
        <taxon>Roseateles</taxon>
    </lineage>
</organism>
<dbReference type="EMBL" id="JAUHHC010000014">
    <property type="protein sequence ID" value="MDN3923337.1"/>
    <property type="molecule type" value="Genomic_DNA"/>
</dbReference>
<sequence length="117" mass="12379">MQARENELGHCRCPVCSSSRARLRLSAKQLVYVVCDACNSQTFARSDRSDEKLRALLIAEPAEAAPPGQTAPPAEPAPIEPTPTPAPRAAAPTPQPVAPAAPPAPRRAMAWGAFPNF</sequence>
<dbReference type="Proteomes" id="UP001228044">
    <property type="component" value="Unassembled WGS sequence"/>
</dbReference>
<feature type="region of interest" description="Disordered" evidence="1">
    <location>
        <begin position="60"/>
        <end position="117"/>
    </location>
</feature>
<feature type="compositionally biased region" description="Pro residues" evidence="1">
    <location>
        <begin position="69"/>
        <end position="86"/>
    </location>
</feature>
<keyword evidence="3" id="KW-1185">Reference proteome</keyword>
<reference evidence="2 3" key="1">
    <citation type="submission" date="2023-06" db="EMBL/GenBank/DDBJ databases">
        <title>Pelomonas sp. PFR6 16S ribosomal RNA gene Genome sequencing and assembly.</title>
        <authorList>
            <person name="Woo H."/>
        </authorList>
    </citation>
    <scope>NUCLEOTIDE SEQUENCE [LARGE SCALE GENOMIC DNA]</scope>
    <source>
        <strain evidence="2 3">PFR6</strain>
    </source>
</reference>
<evidence type="ECO:0000256" key="1">
    <source>
        <dbReference type="SAM" id="MobiDB-lite"/>
    </source>
</evidence>
<protein>
    <submittedName>
        <fullName evidence="2">Uncharacterized protein</fullName>
    </submittedName>
</protein>
<proteinExistence type="predicted"/>
<feature type="compositionally biased region" description="Pro residues" evidence="1">
    <location>
        <begin position="93"/>
        <end position="105"/>
    </location>
</feature>
<dbReference type="RefSeq" id="WP_290361636.1">
    <property type="nucleotide sequence ID" value="NZ_JAUHHC010000014.1"/>
</dbReference>